<dbReference type="Pfam" id="PF01433">
    <property type="entry name" value="Peptidase_M1"/>
    <property type="match status" value="1"/>
</dbReference>
<dbReference type="Gene3D" id="1.10.390.10">
    <property type="entry name" value="Neutral Protease Domain 2"/>
    <property type="match status" value="1"/>
</dbReference>
<keyword evidence="6" id="KW-0479">Metal-binding</keyword>
<dbReference type="InterPro" id="IPR042097">
    <property type="entry name" value="Aminopeptidase_N-like_N_sf"/>
</dbReference>
<dbReference type="CDD" id="cd09599">
    <property type="entry name" value="M1_LTA4H"/>
    <property type="match status" value="1"/>
</dbReference>
<dbReference type="SUPFAM" id="SSF63737">
    <property type="entry name" value="Leukotriene A4 hydrolase N-terminal domain"/>
    <property type="match status" value="1"/>
</dbReference>
<dbReference type="Gene3D" id="2.60.40.1730">
    <property type="entry name" value="tricorn interacting facor f3 domain"/>
    <property type="match status" value="1"/>
</dbReference>
<dbReference type="GO" id="GO:0005737">
    <property type="term" value="C:cytoplasm"/>
    <property type="evidence" value="ECO:0007669"/>
    <property type="project" value="UniProtKB-SubCell"/>
</dbReference>
<dbReference type="PRINTS" id="PR00756">
    <property type="entry name" value="ALADIPTASE"/>
</dbReference>
<dbReference type="AlphaFoldDB" id="A0A381WSN8"/>
<dbReference type="SMART" id="SM01263">
    <property type="entry name" value="Leuk-A4-hydro_C"/>
    <property type="match status" value="1"/>
</dbReference>
<evidence type="ECO:0000256" key="4">
    <source>
        <dbReference type="ARBA" id="ARBA00022490"/>
    </source>
</evidence>
<dbReference type="InterPro" id="IPR045357">
    <property type="entry name" value="Aminopeptidase_N-like_N"/>
</dbReference>
<evidence type="ECO:0000256" key="6">
    <source>
        <dbReference type="ARBA" id="ARBA00022723"/>
    </source>
</evidence>
<proteinExistence type="inferred from homology"/>
<evidence type="ECO:0000256" key="7">
    <source>
        <dbReference type="ARBA" id="ARBA00022801"/>
    </source>
</evidence>
<sequence length="628" mass="69869">MGPLVPVALVLTMACDEPASDPVPATPAEPFSSRLDRDAHSYANPDEVVVRHLDLDWDVNFDQRTLSGTAVLLIERVADSAGTLLLDTRGLSISSVEVAGDAGVWLPAPFRLGDEDPILGTPLEVTLPEAVARVRIVYATSPDASGVQWLTPVQTAGKVHPFMFTQSQAIHARSWIPLQDSPGVRVTYRATVRTPAALRAVMSATNDAETLLDGEFTFEMLQPVPSYLIALAVGDLEFRAMTDRTGVYAEPTLVEAAAAEFDDTEAMMVVTERLYGPYRWDRYDLLVLPPSFPFGGMENPRLTFATPTVIAGDKSLVALVAHELAHSWSGNLVTNATWRDFWLNEGFTVYLERRIVEEVFGRARAEMEAALDRDVLTAELARLDGQDQILHVDLVGRDPDDGFTQVPYLKGELFLRLLEQWFGRDRFDSFLRGYFDHFAFRSIVTDDFVVYLNQHLLADGTDLAQVLQIDAWLEQPGLPDNAPHSDSDALARVEVQAARWANGDAEVGRLDTDSWATQEWIYFLKSLPESLTAEQMVELDEVFGFTRAGNAEVVHQWLLIAIRNGYETAYSRLETYLVTIGRRKLIKPLYDELVRTPDGRARAEAIYQMARPGYHPIAASSIDEVLGR</sequence>
<evidence type="ECO:0000259" key="10">
    <source>
        <dbReference type="SMART" id="SM01263"/>
    </source>
</evidence>
<dbReference type="InterPro" id="IPR014782">
    <property type="entry name" value="Peptidase_M1_dom"/>
</dbReference>
<accession>A0A381WSN8</accession>
<feature type="domain" description="Peptidase M1 leukotriene A4 hydrolase/aminopeptidase C-terminal" evidence="10">
    <location>
        <begin position="489"/>
        <end position="626"/>
    </location>
</feature>
<comment type="similarity">
    <text evidence="3">Belongs to the peptidase M1 family.</text>
</comment>
<dbReference type="Gene3D" id="1.25.40.320">
    <property type="entry name" value="Peptidase M1, leukotriene A4 hydrolase/aminopeptidase C-terminal domain"/>
    <property type="match status" value="1"/>
</dbReference>
<keyword evidence="4" id="KW-0963">Cytoplasm</keyword>
<dbReference type="InterPro" id="IPR001930">
    <property type="entry name" value="Peptidase_M1"/>
</dbReference>
<dbReference type="FunFam" id="3.30.2010.30:FF:000001">
    <property type="entry name" value="Leukotriene A(4) hydrolase"/>
    <property type="match status" value="1"/>
</dbReference>
<dbReference type="Pfam" id="PF09127">
    <property type="entry name" value="Leuk-A4-hydro_C"/>
    <property type="match status" value="1"/>
</dbReference>
<dbReference type="GO" id="GO:0008270">
    <property type="term" value="F:zinc ion binding"/>
    <property type="evidence" value="ECO:0007669"/>
    <property type="project" value="InterPro"/>
</dbReference>
<dbReference type="InterPro" id="IPR015211">
    <property type="entry name" value="Peptidase_M1_C"/>
</dbReference>
<evidence type="ECO:0000256" key="1">
    <source>
        <dbReference type="ARBA" id="ARBA00001947"/>
    </source>
</evidence>
<keyword evidence="9" id="KW-0482">Metalloprotease</keyword>
<organism evidence="11">
    <name type="scientific">marine metagenome</name>
    <dbReference type="NCBI Taxonomy" id="408172"/>
    <lineage>
        <taxon>unclassified sequences</taxon>
        <taxon>metagenomes</taxon>
        <taxon>ecological metagenomes</taxon>
    </lineage>
</organism>
<dbReference type="InterPro" id="IPR034015">
    <property type="entry name" value="M1_LTA4H"/>
</dbReference>
<dbReference type="GO" id="GO:0008237">
    <property type="term" value="F:metallopeptidase activity"/>
    <property type="evidence" value="ECO:0007669"/>
    <property type="project" value="UniProtKB-KW"/>
</dbReference>
<evidence type="ECO:0000256" key="3">
    <source>
        <dbReference type="ARBA" id="ARBA00010136"/>
    </source>
</evidence>
<dbReference type="PANTHER" id="PTHR45726:SF3">
    <property type="entry name" value="LEUKOTRIENE A-4 HYDROLASE"/>
    <property type="match status" value="1"/>
</dbReference>
<dbReference type="InterPro" id="IPR016024">
    <property type="entry name" value="ARM-type_fold"/>
</dbReference>
<name>A0A381WSN8_9ZZZZ</name>
<evidence type="ECO:0000256" key="2">
    <source>
        <dbReference type="ARBA" id="ARBA00004496"/>
    </source>
</evidence>
<dbReference type="Gene3D" id="3.30.2010.30">
    <property type="match status" value="1"/>
</dbReference>
<dbReference type="Pfam" id="PF17900">
    <property type="entry name" value="Peptidase_M1_N"/>
    <property type="match status" value="1"/>
</dbReference>
<dbReference type="InterPro" id="IPR049980">
    <property type="entry name" value="LTA4H_cat"/>
</dbReference>
<dbReference type="PANTHER" id="PTHR45726">
    <property type="entry name" value="LEUKOTRIENE A-4 HYDROLASE"/>
    <property type="match status" value="1"/>
</dbReference>
<comment type="subcellular location">
    <subcellularLocation>
        <location evidence="2">Cytoplasm</location>
    </subcellularLocation>
</comment>
<gene>
    <name evidence="11" type="ORF">METZ01_LOCUS108368</name>
</gene>
<keyword evidence="8" id="KW-0862">Zinc</keyword>
<dbReference type="InterPro" id="IPR038502">
    <property type="entry name" value="M1_LTA-4_hydro/amino_C_sf"/>
</dbReference>
<comment type="cofactor">
    <cofactor evidence="1">
        <name>Zn(2+)</name>
        <dbReference type="ChEBI" id="CHEBI:29105"/>
    </cofactor>
</comment>
<evidence type="ECO:0000256" key="5">
    <source>
        <dbReference type="ARBA" id="ARBA00022670"/>
    </source>
</evidence>
<keyword evidence="7" id="KW-0378">Hydrolase</keyword>
<dbReference type="SUPFAM" id="SSF48371">
    <property type="entry name" value="ARM repeat"/>
    <property type="match status" value="1"/>
</dbReference>
<dbReference type="SUPFAM" id="SSF55486">
    <property type="entry name" value="Metalloproteases ('zincins'), catalytic domain"/>
    <property type="match status" value="1"/>
</dbReference>
<keyword evidence="5" id="KW-0645">Protease</keyword>
<protein>
    <recommendedName>
        <fullName evidence="10">Peptidase M1 leukotriene A4 hydrolase/aminopeptidase C-terminal domain-containing protein</fullName>
    </recommendedName>
</protein>
<dbReference type="EMBL" id="UINC01012757">
    <property type="protein sequence ID" value="SVA55514.1"/>
    <property type="molecule type" value="Genomic_DNA"/>
</dbReference>
<evidence type="ECO:0000256" key="9">
    <source>
        <dbReference type="ARBA" id="ARBA00023049"/>
    </source>
</evidence>
<reference evidence="11" key="1">
    <citation type="submission" date="2018-05" db="EMBL/GenBank/DDBJ databases">
        <authorList>
            <person name="Lanie J.A."/>
            <person name="Ng W.-L."/>
            <person name="Kazmierczak K.M."/>
            <person name="Andrzejewski T.M."/>
            <person name="Davidsen T.M."/>
            <person name="Wayne K.J."/>
            <person name="Tettelin H."/>
            <person name="Glass J.I."/>
            <person name="Rusch D."/>
            <person name="Podicherti R."/>
            <person name="Tsui H.-C.T."/>
            <person name="Winkler M.E."/>
        </authorList>
    </citation>
    <scope>NUCLEOTIDE SEQUENCE</scope>
</reference>
<dbReference type="InterPro" id="IPR027268">
    <property type="entry name" value="Peptidase_M4/M1_CTD_sf"/>
</dbReference>
<dbReference type="GO" id="GO:0006508">
    <property type="term" value="P:proteolysis"/>
    <property type="evidence" value="ECO:0007669"/>
    <property type="project" value="UniProtKB-KW"/>
</dbReference>
<evidence type="ECO:0000313" key="11">
    <source>
        <dbReference type="EMBL" id="SVA55514.1"/>
    </source>
</evidence>
<evidence type="ECO:0000256" key="8">
    <source>
        <dbReference type="ARBA" id="ARBA00022833"/>
    </source>
</evidence>